<evidence type="ECO:0000313" key="3">
    <source>
        <dbReference type="Proteomes" id="UP000318571"/>
    </source>
</evidence>
<keyword evidence="1" id="KW-0732">Signal</keyword>
<gene>
    <name evidence="2" type="ORF">TCAL_15502</name>
</gene>
<dbReference type="Proteomes" id="UP000318571">
    <property type="component" value="Chromosome 12"/>
</dbReference>
<protein>
    <submittedName>
        <fullName evidence="2">Uncharacterized protein</fullName>
    </submittedName>
</protein>
<keyword evidence="3" id="KW-1185">Reference proteome</keyword>
<sequence length="108" mass="12560">MKSVIIVAFFVVFSLALLDRASAKFCTKFNYHCPDKSNKLISSYKQAHNRMFELRKCERHCLSKKAHYVVFSPWACKCFATCKNKEFRTARRVSLLFPLGKDIDRLCG</sequence>
<dbReference type="AlphaFoldDB" id="A0A553PTG7"/>
<name>A0A553PTG7_TIGCA</name>
<accession>A0A553PTG7</accession>
<evidence type="ECO:0000256" key="1">
    <source>
        <dbReference type="SAM" id="SignalP"/>
    </source>
</evidence>
<dbReference type="EMBL" id="VCGU01000001">
    <property type="protein sequence ID" value="TRY80982.1"/>
    <property type="molecule type" value="Genomic_DNA"/>
</dbReference>
<organism evidence="2 3">
    <name type="scientific">Tigriopus californicus</name>
    <name type="common">Marine copepod</name>
    <dbReference type="NCBI Taxonomy" id="6832"/>
    <lineage>
        <taxon>Eukaryota</taxon>
        <taxon>Metazoa</taxon>
        <taxon>Ecdysozoa</taxon>
        <taxon>Arthropoda</taxon>
        <taxon>Crustacea</taxon>
        <taxon>Multicrustacea</taxon>
        <taxon>Hexanauplia</taxon>
        <taxon>Copepoda</taxon>
        <taxon>Harpacticoida</taxon>
        <taxon>Harpacticidae</taxon>
        <taxon>Tigriopus</taxon>
    </lineage>
</organism>
<evidence type="ECO:0000313" key="2">
    <source>
        <dbReference type="EMBL" id="TRY80982.1"/>
    </source>
</evidence>
<feature type="signal peptide" evidence="1">
    <location>
        <begin position="1"/>
        <end position="23"/>
    </location>
</feature>
<feature type="chain" id="PRO_5022051154" evidence="1">
    <location>
        <begin position="24"/>
        <end position="108"/>
    </location>
</feature>
<comment type="caution">
    <text evidence="2">The sequence shown here is derived from an EMBL/GenBank/DDBJ whole genome shotgun (WGS) entry which is preliminary data.</text>
</comment>
<reference evidence="2 3" key="1">
    <citation type="journal article" date="2018" name="Nat. Ecol. Evol.">
        <title>Genomic signatures of mitonuclear coevolution across populations of Tigriopus californicus.</title>
        <authorList>
            <person name="Barreto F.S."/>
            <person name="Watson E.T."/>
            <person name="Lima T.G."/>
            <person name="Willett C.S."/>
            <person name="Edmands S."/>
            <person name="Li W."/>
            <person name="Burton R.S."/>
        </authorList>
    </citation>
    <scope>NUCLEOTIDE SEQUENCE [LARGE SCALE GENOMIC DNA]</scope>
    <source>
        <strain evidence="2 3">San Diego</strain>
    </source>
</reference>
<proteinExistence type="predicted"/>